<organism evidence="1 2">
    <name type="scientific">Sphaerodactylus townsendi</name>
    <dbReference type="NCBI Taxonomy" id="933632"/>
    <lineage>
        <taxon>Eukaryota</taxon>
        <taxon>Metazoa</taxon>
        <taxon>Chordata</taxon>
        <taxon>Craniata</taxon>
        <taxon>Vertebrata</taxon>
        <taxon>Euteleostomi</taxon>
        <taxon>Lepidosauria</taxon>
        <taxon>Squamata</taxon>
        <taxon>Bifurcata</taxon>
        <taxon>Gekkota</taxon>
        <taxon>Sphaerodactylidae</taxon>
        <taxon>Sphaerodactylus</taxon>
    </lineage>
</organism>
<proteinExistence type="predicted"/>
<evidence type="ECO:0000313" key="1">
    <source>
        <dbReference type="EMBL" id="KAH8010502.1"/>
    </source>
</evidence>
<dbReference type="Proteomes" id="UP000827872">
    <property type="component" value="Linkage Group LG11"/>
</dbReference>
<accession>A0ACB8FV49</accession>
<name>A0ACB8FV49_9SAUR</name>
<protein>
    <submittedName>
        <fullName evidence="1">Uncharacterized protein</fullName>
    </submittedName>
</protein>
<comment type="caution">
    <text evidence="1">The sequence shown here is derived from an EMBL/GenBank/DDBJ whole genome shotgun (WGS) entry which is preliminary data.</text>
</comment>
<gene>
    <name evidence="1" type="ORF">K3G42_006067</name>
</gene>
<dbReference type="EMBL" id="CM037624">
    <property type="protein sequence ID" value="KAH8010502.1"/>
    <property type="molecule type" value="Genomic_DNA"/>
</dbReference>
<keyword evidence="2" id="KW-1185">Reference proteome</keyword>
<evidence type="ECO:0000313" key="2">
    <source>
        <dbReference type="Proteomes" id="UP000827872"/>
    </source>
</evidence>
<sequence>MYKLCCVLLESTGSPGDCVLGGRSRKLSFGQYDNDLPTQSLYAKCGWGKSSAIDHPESPRPVVPGGEAKEAGAACYHKNLDEADGSIFTPTKNGNESAPATPAFPVSPETPYVKTPLHFHQLTPSGHQSCISTGMYRTNHGSAMKQGMLGEGLAHSLASLTPPQIPASSIETSPQRRSM</sequence>
<reference evidence="1" key="1">
    <citation type="submission" date="2021-08" db="EMBL/GenBank/DDBJ databases">
        <title>The first chromosome-level gecko genome reveals the dynamic sex chromosomes of Neotropical dwarf geckos (Sphaerodactylidae: Sphaerodactylus).</title>
        <authorList>
            <person name="Pinto B.J."/>
            <person name="Keating S.E."/>
            <person name="Gamble T."/>
        </authorList>
    </citation>
    <scope>NUCLEOTIDE SEQUENCE</scope>
    <source>
        <strain evidence="1">TG3544</strain>
    </source>
</reference>